<dbReference type="eggNOG" id="KOG4160">
    <property type="taxonomic scope" value="Eukaryota"/>
</dbReference>
<dbReference type="GeneTree" id="ENSGT00940000180276"/>
<dbReference type="GO" id="GO:1904121">
    <property type="term" value="F:phosphatidylethanolamine transfer activity"/>
    <property type="evidence" value="ECO:0007669"/>
    <property type="project" value="TreeGrafter"/>
</dbReference>
<dbReference type="GO" id="GO:0120017">
    <property type="term" value="F:ceramide transfer activity"/>
    <property type="evidence" value="ECO:0007669"/>
    <property type="project" value="TreeGrafter"/>
</dbReference>
<sequence length="267" mass="29897">MAAPLPLDLGINFDYTLTRDIQVTATSLDMTFKGLAYRQPQPPPVMETVVEPVFMENTLMAYVGISEFFFNSAARCLYEAGSLSKNFDRINSRAMKFALRVKQFFTQPWNLDQPLEGQVGLTEAPTISITQCDGFIFNMRIRVKVIAPETRRPDVFSVSAVCSVSMMVTIERNRLTLPSKDINCRIETSNKVRKVLVAPLNKLMNNEATKFLSGWFGEGVEIPIPPEINFIQGNVRYEDGYVVVGGDLRSTPAGRQRVADMVRGPGR</sequence>
<dbReference type="Gene3D" id="3.15.20.10">
    <property type="entry name" value="Bactericidal permeability-increasing protein, domain 2"/>
    <property type="match status" value="1"/>
</dbReference>
<name>A0A096MDS0_POEFO</name>
<dbReference type="Proteomes" id="UP000028760">
    <property type="component" value="Unassembled WGS sequence"/>
</dbReference>
<dbReference type="SMART" id="SM00329">
    <property type="entry name" value="BPI2"/>
    <property type="match status" value="1"/>
</dbReference>
<reference evidence="2" key="3">
    <citation type="submission" date="2025-09" db="UniProtKB">
        <authorList>
            <consortium name="Ensembl"/>
        </authorList>
    </citation>
    <scope>IDENTIFICATION</scope>
</reference>
<dbReference type="AlphaFoldDB" id="A0A096MDS0"/>
<evidence type="ECO:0000313" key="2">
    <source>
        <dbReference type="Ensembl" id="ENSPFOP00000029561.1"/>
    </source>
</evidence>
<evidence type="ECO:0000313" key="3">
    <source>
        <dbReference type="Proteomes" id="UP000028760"/>
    </source>
</evidence>
<keyword evidence="3" id="KW-1185">Reference proteome</keyword>
<proteinExistence type="predicted"/>
<dbReference type="GO" id="GO:1990050">
    <property type="term" value="F:phosphatidic acid transfer activity"/>
    <property type="evidence" value="ECO:0007669"/>
    <property type="project" value="TreeGrafter"/>
</dbReference>
<dbReference type="GO" id="GO:0034375">
    <property type="term" value="P:high-density lipoprotein particle remodeling"/>
    <property type="evidence" value="ECO:0007669"/>
    <property type="project" value="TreeGrafter"/>
</dbReference>
<dbReference type="PANTHER" id="PTHR10504:SF16">
    <property type="entry name" value="PHOSPHOLIPID TRANSFER PROTEIN"/>
    <property type="match status" value="1"/>
</dbReference>
<dbReference type="Ensembl" id="ENSPFOT00000024605.1">
    <property type="protein sequence ID" value="ENSPFOP00000029561.1"/>
    <property type="gene ID" value="ENSPFOG00000023549.1"/>
</dbReference>
<reference evidence="2" key="2">
    <citation type="submission" date="2025-08" db="UniProtKB">
        <authorList>
            <consortium name="Ensembl"/>
        </authorList>
    </citation>
    <scope>IDENTIFICATION</scope>
</reference>
<dbReference type="GO" id="GO:0035627">
    <property type="term" value="P:ceramide transport"/>
    <property type="evidence" value="ECO:0007669"/>
    <property type="project" value="TreeGrafter"/>
</dbReference>
<reference evidence="3" key="1">
    <citation type="submission" date="2013-10" db="EMBL/GenBank/DDBJ databases">
        <authorList>
            <person name="Schartl M."/>
            <person name="Warren W."/>
        </authorList>
    </citation>
    <scope>NUCLEOTIDE SEQUENCE [LARGE SCALE GENOMIC DNA]</scope>
    <source>
        <strain evidence="3">female</strain>
    </source>
</reference>
<dbReference type="PANTHER" id="PTHR10504">
    <property type="entry name" value="BACTERICIDAL PERMEABILITY-INCREASING BPI PROTEIN-RELATED"/>
    <property type="match status" value="1"/>
</dbReference>
<protein>
    <recommendedName>
        <fullName evidence="1">Lipid-binding serum glycoprotein C-terminal domain-containing protein</fullName>
    </recommendedName>
</protein>
<dbReference type="GO" id="GO:0008289">
    <property type="term" value="F:lipid binding"/>
    <property type="evidence" value="ECO:0007669"/>
    <property type="project" value="InterPro"/>
</dbReference>
<dbReference type="SUPFAM" id="SSF55394">
    <property type="entry name" value="Bactericidal permeability-increasing protein, BPI"/>
    <property type="match status" value="1"/>
</dbReference>
<organism evidence="2 3">
    <name type="scientific">Poecilia formosa</name>
    <name type="common">Amazon molly</name>
    <name type="synonym">Limia formosa</name>
    <dbReference type="NCBI Taxonomy" id="48698"/>
    <lineage>
        <taxon>Eukaryota</taxon>
        <taxon>Metazoa</taxon>
        <taxon>Chordata</taxon>
        <taxon>Craniata</taxon>
        <taxon>Vertebrata</taxon>
        <taxon>Euteleostomi</taxon>
        <taxon>Actinopterygii</taxon>
        <taxon>Neopterygii</taxon>
        <taxon>Teleostei</taxon>
        <taxon>Neoteleostei</taxon>
        <taxon>Acanthomorphata</taxon>
        <taxon>Ovalentaria</taxon>
        <taxon>Atherinomorphae</taxon>
        <taxon>Cyprinodontiformes</taxon>
        <taxon>Poeciliidae</taxon>
        <taxon>Poeciliinae</taxon>
        <taxon>Poecilia</taxon>
    </lineage>
</organism>
<dbReference type="InterPro" id="IPR017943">
    <property type="entry name" value="Bactericidal_perm-incr_a/b_dom"/>
</dbReference>
<dbReference type="STRING" id="48698.ENSPFOP00000029561"/>
<dbReference type="InterPro" id="IPR032942">
    <property type="entry name" value="BPI/LBP/Plunc"/>
</dbReference>
<feature type="domain" description="Lipid-binding serum glycoprotein C-terminal" evidence="1">
    <location>
        <begin position="55"/>
        <end position="246"/>
    </location>
</feature>
<evidence type="ECO:0000259" key="1">
    <source>
        <dbReference type="SMART" id="SM00329"/>
    </source>
</evidence>
<dbReference type="Pfam" id="PF02886">
    <property type="entry name" value="LBP_BPI_CETP_C"/>
    <property type="match status" value="1"/>
</dbReference>
<accession>A0A096MDS0</accession>
<dbReference type="GO" id="GO:0005615">
    <property type="term" value="C:extracellular space"/>
    <property type="evidence" value="ECO:0007669"/>
    <property type="project" value="TreeGrafter"/>
</dbReference>
<dbReference type="InterPro" id="IPR001124">
    <property type="entry name" value="Lipid-bd_serum_glycop_C"/>
</dbReference>
<dbReference type="EMBL" id="AYCK01010465">
    <property type="status" value="NOT_ANNOTATED_CDS"/>
    <property type="molecule type" value="Genomic_DNA"/>
</dbReference>